<dbReference type="PANTHER" id="PTHR43096:SF10">
    <property type="entry name" value="CHAPERONE PROTEIN DNAJ A6, CHLOROPLASTIC"/>
    <property type="match status" value="1"/>
</dbReference>
<name>A0A519BMZ8_9DELT</name>
<dbReference type="PRINTS" id="PR00625">
    <property type="entry name" value="JDOMAIN"/>
</dbReference>
<dbReference type="SMART" id="SM00271">
    <property type="entry name" value="DnaJ"/>
    <property type="match status" value="1"/>
</dbReference>
<feature type="domain" description="J" evidence="2">
    <location>
        <begin position="3"/>
        <end position="65"/>
    </location>
</feature>
<evidence type="ECO:0000259" key="2">
    <source>
        <dbReference type="PROSITE" id="PS50076"/>
    </source>
</evidence>
<dbReference type="GO" id="GO:0005737">
    <property type="term" value="C:cytoplasm"/>
    <property type="evidence" value="ECO:0007669"/>
    <property type="project" value="TreeGrafter"/>
</dbReference>
<reference evidence="4 5" key="1">
    <citation type="journal article" date="2019" name="ISME J.">
        <title>Insights into ecological role of a new deltaproteobacterial order Candidatus Acidulodesulfobacterales by metagenomics and metatranscriptomics.</title>
        <authorList>
            <person name="Tan S."/>
            <person name="Liu J."/>
            <person name="Fang Y."/>
            <person name="Hedlund B.P."/>
            <person name="Lian Z.H."/>
            <person name="Huang L.Y."/>
            <person name="Li J.T."/>
            <person name="Huang L.N."/>
            <person name="Li W.J."/>
            <person name="Jiang H.C."/>
            <person name="Dong H.L."/>
            <person name="Shu W.S."/>
        </authorList>
    </citation>
    <scope>NUCLEOTIDE SEQUENCE [LARGE SCALE GENOMIC DNA]</scope>
    <source>
        <strain evidence="4">AP1</strain>
    </source>
</reference>
<dbReference type="InterPro" id="IPR001623">
    <property type="entry name" value="DnaJ_domain"/>
</dbReference>
<feature type="domain" description="CR-type" evidence="3">
    <location>
        <begin position="111"/>
        <end position="187"/>
    </location>
</feature>
<proteinExistence type="predicted"/>
<dbReference type="Gene3D" id="1.10.287.110">
    <property type="entry name" value="DnaJ domain"/>
    <property type="match status" value="1"/>
</dbReference>
<dbReference type="Pfam" id="PF00226">
    <property type="entry name" value="DnaJ"/>
    <property type="match status" value="1"/>
</dbReference>
<dbReference type="PANTHER" id="PTHR43096">
    <property type="entry name" value="DNAJ HOMOLOG 1, MITOCHONDRIAL-RELATED"/>
    <property type="match status" value="1"/>
</dbReference>
<dbReference type="SUPFAM" id="SSF46565">
    <property type="entry name" value="Chaperone J-domain"/>
    <property type="match status" value="1"/>
</dbReference>
<accession>A0A519BMZ8</accession>
<evidence type="ECO:0000313" key="4">
    <source>
        <dbReference type="EMBL" id="RZD18635.1"/>
    </source>
</evidence>
<dbReference type="AlphaFoldDB" id="A0A519BMZ8"/>
<dbReference type="CDD" id="cd10719">
    <property type="entry name" value="DnaJ_zf"/>
    <property type="match status" value="1"/>
</dbReference>
<dbReference type="CDD" id="cd06257">
    <property type="entry name" value="DnaJ"/>
    <property type="match status" value="1"/>
</dbReference>
<dbReference type="SUPFAM" id="SSF57938">
    <property type="entry name" value="DnaJ/Hsp40 cysteine-rich domain"/>
    <property type="match status" value="1"/>
</dbReference>
<evidence type="ECO:0000256" key="1">
    <source>
        <dbReference type="PROSITE-ProRule" id="PRU00546"/>
    </source>
</evidence>
<dbReference type="EMBL" id="SGBB01000007">
    <property type="protein sequence ID" value="RZD18635.1"/>
    <property type="molecule type" value="Genomic_DNA"/>
</dbReference>
<evidence type="ECO:0000259" key="3">
    <source>
        <dbReference type="PROSITE" id="PS51188"/>
    </source>
</evidence>
<keyword evidence="1" id="KW-0863">Zinc-finger</keyword>
<dbReference type="GO" id="GO:0008270">
    <property type="term" value="F:zinc ion binding"/>
    <property type="evidence" value="ECO:0007669"/>
    <property type="project" value="UniProtKB-KW"/>
</dbReference>
<keyword evidence="1" id="KW-0862">Zinc</keyword>
<dbReference type="Gene3D" id="6.20.20.10">
    <property type="match status" value="2"/>
</dbReference>
<dbReference type="PROSITE" id="PS51188">
    <property type="entry name" value="ZF_CR"/>
    <property type="match status" value="1"/>
</dbReference>
<dbReference type="GO" id="GO:0051082">
    <property type="term" value="F:unfolded protein binding"/>
    <property type="evidence" value="ECO:0007669"/>
    <property type="project" value="InterPro"/>
</dbReference>
<dbReference type="GO" id="GO:0031072">
    <property type="term" value="F:heat shock protein binding"/>
    <property type="evidence" value="ECO:0007669"/>
    <property type="project" value="InterPro"/>
</dbReference>
<gene>
    <name evidence="4" type="ORF">EVG15_05410</name>
</gene>
<sequence length="269" mass="31020">MKNYYAILEIKENASETLIKSQYRKLALIYHPDKNPNNTDKFMDLNKAYKTLIDPTLREYYDRDLREFNKLKESQPGDKIIPYRTRLRDGGNINIEMDFTEDILDLTGNELITKTLILQRYIRCPDCDGEGKEKDTLARVCPQCKGYGMVKNRETKINEVCQSCNGYGDIFLYKCATCNGMGRIKKSEEISLNFKKEDILSNNTNINDVNSVNNTDNISSANNKIIVFNSRGDEGVFGGKNGNLVVLIKINNEEKEKESFFKRLFLNRK</sequence>
<dbReference type="InterPro" id="IPR036869">
    <property type="entry name" value="J_dom_sf"/>
</dbReference>
<protein>
    <submittedName>
        <fullName evidence="4">J domain-containing protein</fullName>
    </submittedName>
</protein>
<dbReference type="PROSITE" id="PS50076">
    <property type="entry name" value="DNAJ_2"/>
    <property type="match status" value="1"/>
</dbReference>
<dbReference type="InterPro" id="IPR001305">
    <property type="entry name" value="HSP_DnaJ_Cys-rich_dom"/>
</dbReference>
<feature type="zinc finger region" description="CR-type" evidence="1">
    <location>
        <begin position="111"/>
        <end position="187"/>
    </location>
</feature>
<dbReference type="GO" id="GO:0042026">
    <property type="term" value="P:protein refolding"/>
    <property type="evidence" value="ECO:0007669"/>
    <property type="project" value="TreeGrafter"/>
</dbReference>
<dbReference type="Proteomes" id="UP000319296">
    <property type="component" value="Unassembled WGS sequence"/>
</dbReference>
<evidence type="ECO:0000313" key="5">
    <source>
        <dbReference type="Proteomes" id="UP000319296"/>
    </source>
</evidence>
<comment type="caution">
    <text evidence="4">The sequence shown here is derived from an EMBL/GenBank/DDBJ whole genome shotgun (WGS) entry which is preliminary data.</text>
</comment>
<organism evidence="4 5">
    <name type="scientific">Candidatus Acididesulfobacter diazotrophicus</name>
    <dbReference type="NCBI Taxonomy" id="2597226"/>
    <lineage>
        <taxon>Bacteria</taxon>
        <taxon>Deltaproteobacteria</taxon>
        <taxon>Candidatus Acidulodesulfobacterales</taxon>
        <taxon>Candidatus Acididesulfobacter</taxon>
    </lineage>
</organism>
<dbReference type="Pfam" id="PF00684">
    <property type="entry name" value="DnaJ_CXXCXGXG"/>
    <property type="match status" value="1"/>
</dbReference>
<dbReference type="InterPro" id="IPR036410">
    <property type="entry name" value="HSP_DnaJ_Cys-rich_dom_sf"/>
</dbReference>
<keyword evidence="1" id="KW-0479">Metal-binding</keyword>